<feature type="compositionally biased region" description="Low complexity" evidence="5">
    <location>
        <begin position="83"/>
        <end position="94"/>
    </location>
</feature>
<keyword evidence="1" id="KW-0805">Transcription regulation</keyword>
<dbReference type="PANTHER" id="PTHR47784">
    <property type="entry name" value="STEROL UPTAKE CONTROL PROTEIN 2"/>
    <property type="match status" value="1"/>
</dbReference>
<evidence type="ECO:0000256" key="2">
    <source>
        <dbReference type="ARBA" id="ARBA00023125"/>
    </source>
</evidence>
<dbReference type="EMBL" id="ML738587">
    <property type="protein sequence ID" value="KAE8167911.1"/>
    <property type="molecule type" value="Genomic_DNA"/>
</dbReference>
<protein>
    <recommendedName>
        <fullName evidence="6">Zn(2)-C6 fungal-type domain-containing protein</fullName>
    </recommendedName>
</protein>
<evidence type="ECO:0000313" key="7">
    <source>
        <dbReference type="EMBL" id="KAE8167911.1"/>
    </source>
</evidence>
<dbReference type="OrthoDB" id="416217at2759"/>
<gene>
    <name evidence="7" type="ORF">BDV40DRAFT_252116</name>
</gene>
<dbReference type="Pfam" id="PF00172">
    <property type="entry name" value="Zn_clus"/>
    <property type="match status" value="1"/>
</dbReference>
<evidence type="ECO:0000256" key="3">
    <source>
        <dbReference type="ARBA" id="ARBA00023163"/>
    </source>
</evidence>
<dbReference type="SUPFAM" id="SSF57701">
    <property type="entry name" value="Zn2/Cys6 DNA-binding domain"/>
    <property type="match status" value="1"/>
</dbReference>
<feature type="compositionally biased region" description="Low complexity" evidence="5">
    <location>
        <begin position="60"/>
        <end position="70"/>
    </location>
</feature>
<organism evidence="7 8">
    <name type="scientific">Aspergillus tamarii</name>
    <dbReference type="NCBI Taxonomy" id="41984"/>
    <lineage>
        <taxon>Eukaryota</taxon>
        <taxon>Fungi</taxon>
        <taxon>Dikarya</taxon>
        <taxon>Ascomycota</taxon>
        <taxon>Pezizomycotina</taxon>
        <taxon>Eurotiomycetes</taxon>
        <taxon>Eurotiomycetidae</taxon>
        <taxon>Eurotiales</taxon>
        <taxon>Aspergillaceae</taxon>
        <taxon>Aspergillus</taxon>
        <taxon>Aspergillus subgen. Circumdati</taxon>
    </lineage>
</organism>
<evidence type="ECO:0000259" key="6">
    <source>
        <dbReference type="PROSITE" id="PS50048"/>
    </source>
</evidence>
<dbReference type="GO" id="GO:0001228">
    <property type="term" value="F:DNA-binding transcription activator activity, RNA polymerase II-specific"/>
    <property type="evidence" value="ECO:0007669"/>
    <property type="project" value="TreeGrafter"/>
</dbReference>
<dbReference type="GO" id="GO:0003677">
    <property type="term" value="F:DNA binding"/>
    <property type="evidence" value="ECO:0007669"/>
    <property type="project" value="UniProtKB-KW"/>
</dbReference>
<reference evidence="7 8" key="1">
    <citation type="submission" date="2019-04" db="EMBL/GenBank/DDBJ databases">
        <title>Friends and foes A comparative genomics study of 23 Aspergillus species from section Flavi.</title>
        <authorList>
            <consortium name="DOE Joint Genome Institute"/>
            <person name="Kjaerbolling I."/>
            <person name="Vesth T."/>
            <person name="Frisvad J.C."/>
            <person name="Nybo J.L."/>
            <person name="Theobald S."/>
            <person name="Kildgaard S."/>
            <person name="Isbrandt T."/>
            <person name="Kuo A."/>
            <person name="Sato A."/>
            <person name="Lyhne E.K."/>
            <person name="Kogle M.E."/>
            <person name="Wiebenga A."/>
            <person name="Kun R.S."/>
            <person name="Lubbers R.J."/>
            <person name="Makela M.R."/>
            <person name="Barry K."/>
            <person name="Chovatia M."/>
            <person name="Clum A."/>
            <person name="Daum C."/>
            <person name="Haridas S."/>
            <person name="He G."/>
            <person name="LaButti K."/>
            <person name="Lipzen A."/>
            <person name="Mondo S."/>
            <person name="Riley R."/>
            <person name="Salamov A."/>
            <person name="Simmons B.A."/>
            <person name="Magnuson J.K."/>
            <person name="Henrissat B."/>
            <person name="Mortensen U.H."/>
            <person name="Larsen T.O."/>
            <person name="Devries R.P."/>
            <person name="Grigoriev I.V."/>
            <person name="Machida M."/>
            <person name="Baker S.E."/>
            <person name="Andersen M.R."/>
        </authorList>
    </citation>
    <scope>NUCLEOTIDE SEQUENCE [LARGE SCALE GENOMIC DNA]</scope>
    <source>
        <strain evidence="7 8">CBS 117626</strain>
    </source>
</reference>
<dbReference type="PROSITE" id="PS50048">
    <property type="entry name" value="ZN2_CY6_FUNGAL_2"/>
    <property type="match status" value="1"/>
</dbReference>
<evidence type="ECO:0000256" key="1">
    <source>
        <dbReference type="ARBA" id="ARBA00023015"/>
    </source>
</evidence>
<dbReference type="Proteomes" id="UP000326950">
    <property type="component" value="Unassembled WGS sequence"/>
</dbReference>
<accession>A0A5N6VDJ5</accession>
<dbReference type="InterPro" id="IPR001138">
    <property type="entry name" value="Zn2Cys6_DnaBD"/>
</dbReference>
<dbReference type="PROSITE" id="PS00463">
    <property type="entry name" value="ZN2_CY6_FUNGAL_1"/>
    <property type="match status" value="1"/>
</dbReference>
<dbReference type="SMART" id="SM00066">
    <property type="entry name" value="GAL4"/>
    <property type="match status" value="1"/>
</dbReference>
<dbReference type="PRINTS" id="PR00755">
    <property type="entry name" value="AFLATOXINBRP"/>
</dbReference>
<evidence type="ECO:0000256" key="5">
    <source>
        <dbReference type="SAM" id="MobiDB-lite"/>
    </source>
</evidence>
<dbReference type="InterPro" id="IPR053157">
    <property type="entry name" value="Sterol_Uptake_Regulator"/>
</dbReference>
<keyword evidence="4" id="KW-0539">Nucleus</keyword>
<dbReference type="InterPro" id="IPR036864">
    <property type="entry name" value="Zn2-C6_fun-type_DNA-bd_sf"/>
</dbReference>
<dbReference type="PANTHER" id="PTHR47784:SF5">
    <property type="entry name" value="STEROL UPTAKE CONTROL PROTEIN 2"/>
    <property type="match status" value="1"/>
</dbReference>
<dbReference type="GO" id="GO:0008270">
    <property type="term" value="F:zinc ion binding"/>
    <property type="evidence" value="ECO:0007669"/>
    <property type="project" value="InterPro"/>
</dbReference>
<keyword evidence="2" id="KW-0238">DNA-binding</keyword>
<keyword evidence="8" id="KW-1185">Reference proteome</keyword>
<dbReference type="CDD" id="cd00067">
    <property type="entry name" value="GAL4"/>
    <property type="match status" value="1"/>
</dbReference>
<name>A0A5N6VDJ5_ASPTM</name>
<proteinExistence type="predicted"/>
<feature type="region of interest" description="Disordered" evidence="5">
    <location>
        <begin position="53"/>
        <end position="95"/>
    </location>
</feature>
<keyword evidence="3" id="KW-0804">Transcription</keyword>
<evidence type="ECO:0000313" key="8">
    <source>
        <dbReference type="Proteomes" id="UP000326950"/>
    </source>
</evidence>
<dbReference type="Gene3D" id="4.10.240.10">
    <property type="entry name" value="Zn(2)-C6 fungal-type DNA-binding domain"/>
    <property type="match status" value="1"/>
</dbReference>
<dbReference type="AlphaFoldDB" id="A0A5N6VDJ5"/>
<feature type="domain" description="Zn(2)-C6 fungal-type" evidence="6">
    <location>
        <begin position="14"/>
        <end position="44"/>
    </location>
</feature>
<sequence>MPLARRSHRKTRTGCPNCKRRRIKCDEQKPSCGNCLQHRIECEYARSPAMNDHGSLMSVTASPSPSASSTGNTRALPPTSQAQSGSSPLSQTSLSDDDVLNSRLIHHYSTATYRTLSDNPEFQYIWQVEVPNIAFEQRFLLPMIMAVSALHMCRKGSSEVRYITYGYQQYETALKGSSLALSNISPSNCHALYAVSALAFVFELGTSYNHDSLLYSGPGVLAPWIMHIQGVRTIMMSTWAHIKAGVLGTLFDGEPSGNGPLELESCVHDFVGYIETVLLAPEQINVYRNAADELIRWSKMPHSGFFGWVCLFGDEYGSLLARKDPYALIIFGYSCVMLRTGGPKYWISRWPVGLLHEVCGYLGPSLRGWLKWPMEELGMIYDPASPL</sequence>
<evidence type="ECO:0000256" key="4">
    <source>
        <dbReference type="ARBA" id="ARBA00023242"/>
    </source>
</evidence>